<accession>A0A915HZ74</accession>
<evidence type="ECO:0000313" key="2">
    <source>
        <dbReference type="WBParaSite" id="nRc.2.0.1.t06738-RA"/>
    </source>
</evidence>
<dbReference type="AlphaFoldDB" id="A0A915HZ74"/>
<dbReference type="WBParaSite" id="nRc.2.0.1.t06738-RA">
    <property type="protein sequence ID" value="nRc.2.0.1.t06738-RA"/>
    <property type="gene ID" value="nRc.2.0.1.g06738"/>
</dbReference>
<organism evidence="1 2">
    <name type="scientific">Romanomermis culicivorax</name>
    <name type="common">Nematode worm</name>
    <dbReference type="NCBI Taxonomy" id="13658"/>
    <lineage>
        <taxon>Eukaryota</taxon>
        <taxon>Metazoa</taxon>
        <taxon>Ecdysozoa</taxon>
        <taxon>Nematoda</taxon>
        <taxon>Enoplea</taxon>
        <taxon>Dorylaimia</taxon>
        <taxon>Mermithida</taxon>
        <taxon>Mermithoidea</taxon>
        <taxon>Mermithidae</taxon>
        <taxon>Romanomermis</taxon>
    </lineage>
</organism>
<sequence length="100" mass="11039">MVMKIIARNQTEGAGESIYDRSDNFAEFIIVGPDVIASATFGRLGAVKQLTKSRQCGRFVFGGESNVRTLGVLVTSLGTTLGGRRRNVFLLLRRWRNFGD</sequence>
<name>A0A915HZ74_ROMCU</name>
<reference evidence="2" key="1">
    <citation type="submission" date="2022-11" db="UniProtKB">
        <authorList>
            <consortium name="WormBaseParasite"/>
        </authorList>
    </citation>
    <scope>IDENTIFICATION</scope>
</reference>
<protein>
    <submittedName>
        <fullName evidence="2">Uncharacterized protein</fullName>
    </submittedName>
</protein>
<keyword evidence="1" id="KW-1185">Reference proteome</keyword>
<proteinExistence type="predicted"/>
<evidence type="ECO:0000313" key="1">
    <source>
        <dbReference type="Proteomes" id="UP000887565"/>
    </source>
</evidence>
<dbReference type="Proteomes" id="UP000887565">
    <property type="component" value="Unplaced"/>
</dbReference>